<comment type="similarity">
    <text evidence="1">Belongs to the TUB family.</text>
</comment>
<accession>U5CMH2</accession>
<dbReference type="Gene3D" id="3.20.90.10">
    <property type="entry name" value="Tubby Protein, Chain A"/>
    <property type="match status" value="1"/>
</dbReference>
<dbReference type="AlphaFoldDB" id="U5CMH2"/>
<evidence type="ECO:0000313" key="5">
    <source>
        <dbReference type="Proteomes" id="UP000017836"/>
    </source>
</evidence>
<reference evidence="5" key="1">
    <citation type="journal article" date="2013" name="Science">
        <title>The Amborella genome and the evolution of flowering plants.</title>
        <authorList>
            <consortium name="Amborella Genome Project"/>
        </authorList>
    </citation>
    <scope>NUCLEOTIDE SEQUENCE [LARGE SCALE GENOMIC DNA]</scope>
</reference>
<feature type="compositionally biased region" description="Basic and acidic residues" evidence="2">
    <location>
        <begin position="48"/>
        <end position="69"/>
    </location>
</feature>
<dbReference type="EMBL" id="KI392557">
    <property type="protein sequence ID" value="ERN14341.1"/>
    <property type="molecule type" value="Genomic_DNA"/>
</dbReference>
<evidence type="ECO:0000313" key="4">
    <source>
        <dbReference type="EMBL" id="ERN14341.1"/>
    </source>
</evidence>
<dbReference type="Pfam" id="PF01167">
    <property type="entry name" value="Tub"/>
    <property type="match status" value="1"/>
</dbReference>
<dbReference type="InterPro" id="IPR000007">
    <property type="entry name" value="Tubby_C"/>
</dbReference>
<dbReference type="SUPFAM" id="SSF54518">
    <property type="entry name" value="Tubby C-terminal domain-like"/>
    <property type="match status" value="1"/>
</dbReference>
<dbReference type="Proteomes" id="UP000017836">
    <property type="component" value="Unassembled WGS sequence"/>
</dbReference>
<dbReference type="InterPro" id="IPR025659">
    <property type="entry name" value="Tubby-like_C"/>
</dbReference>
<proteinExistence type="inferred from homology"/>
<dbReference type="Gramene" id="ERN14341">
    <property type="protein sequence ID" value="ERN14341"/>
    <property type="gene ID" value="AMTR_s00033p00207620"/>
</dbReference>
<dbReference type="PANTHER" id="PTHR16517">
    <property type="entry name" value="TUBBY-RELATED"/>
    <property type="match status" value="1"/>
</dbReference>
<organism evidence="4 5">
    <name type="scientific">Amborella trichopoda</name>
    <dbReference type="NCBI Taxonomy" id="13333"/>
    <lineage>
        <taxon>Eukaryota</taxon>
        <taxon>Viridiplantae</taxon>
        <taxon>Streptophyta</taxon>
        <taxon>Embryophyta</taxon>
        <taxon>Tracheophyta</taxon>
        <taxon>Spermatophyta</taxon>
        <taxon>Magnoliopsida</taxon>
        <taxon>Amborellales</taxon>
        <taxon>Amborellaceae</taxon>
        <taxon>Amborella</taxon>
    </lineage>
</organism>
<evidence type="ECO:0000256" key="2">
    <source>
        <dbReference type="SAM" id="MobiDB-lite"/>
    </source>
</evidence>
<evidence type="ECO:0000259" key="3">
    <source>
        <dbReference type="Pfam" id="PF01167"/>
    </source>
</evidence>
<feature type="compositionally biased region" description="Basic and acidic residues" evidence="2">
    <location>
        <begin position="80"/>
        <end position="98"/>
    </location>
</feature>
<dbReference type="PANTHER" id="PTHR16517:SF131">
    <property type="entry name" value="TUBBY-LIKE PROTEIN 8"/>
    <property type="match status" value="1"/>
</dbReference>
<dbReference type="STRING" id="13333.U5CMH2"/>
<evidence type="ECO:0000256" key="1">
    <source>
        <dbReference type="ARBA" id="ARBA00007129"/>
    </source>
</evidence>
<protein>
    <recommendedName>
        <fullName evidence="3">Tubby C-terminal domain-containing protein</fullName>
    </recommendedName>
</protein>
<sequence>MWGFQNKAHFLNTGLRSYRSLYLNPLSELNHGDSSELDSSEELRMELRKDTVMSSKEERLKDSKSEERGKRPKLQSHGACSDRKMGLEPCRERKESDSRIGFSKTPMIHKESRALLHHPLPRDIECCTCYIVQERSQRLQGASLYSLYTDETCPHLQREDSKKLLAIVMFRPTIATLTGSFRRMRAYIPKHQMLHSRNPSQMQNSKGLPKDWKEDMHKVHQLFSKSPSYNKNSKCYELDFRERSRSDIQIQASAKNFQLVMQGENGRKCVLLLGKIGKSKYVMDYRFPLSGYQALSICLASIDSKLCCSL</sequence>
<gene>
    <name evidence="4" type="ORF">AMTR_s00033p00207620</name>
</gene>
<keyword evidence="5" id="KW-1185">Reference proteome</keyword>
<dbReference type="HOGENOM" id="CLU_054123_2_0_1"/>
<feature type="domain" description="Tubby C-terminal" evidence="3">
    <location>
        <begin position="162"/>
        <end position="304"/>
    </location>
</feature>
<dbReference type="PRINTS" id="PR01573">
    <property type="entry name" value="SUPERTUBBY"/>
</dbReference>
<feature type="region of interest" description="Disordered" evidence="2">
    <location>
        <begin position="48"/>
        <end position="99"/>
    </location>
</feature>
<dbReference type="eggNOG" id="KOG2502">
    <property type="taxonomic scope" value="Eukaryota"/>
</dbReference>
<name>U5CMH2_AMBTC</name>